<dbReference type="Proteomes" id="UP000516105">
    <property type="component" value="Chromosome"/>
</dbReference>
<keyword evidence="3" id="KW-1185">Reference proteome</keyword>
<reference evidence="2 3" key="1">
    <citation type="submission" date="2020-08" db="EMBL/GenBank/DDBJ databases">
        <title>Genome sequence of Sphingomonas sediminicola KACC 15039T.</title>
        <authorList>
            <person name="Hyun D.-W."/>
            <person name="Bae J.-W."/>
        </authorList>
    </citation>
    <scope>NUCLEOTIDE SEQUENCE [LARGE SCALE GENOMIC DNA]</scope>
    <source>
        <strain evidence="2 3">KACC 15039</strain>
    </source>
</reference>
<sequence>MSFDIVRQRIDGRLRAKAAAMLVSIEGGLDRIMMGWLLVAGLATATRIAFSPVKGTIGIEGLLPLLLLVLAPFASMVLALRWFADGENQPQPRTRLARVGKWRTIPAEQAKRHHLYGAGGIMVSLLVGMLLNVPIRALEYWASMPRSWDPSRSG</sequence>
<dbReference type="RefSeq" id="WP_187709152.1">
    <property type="nucleotide sequence ID" value="NZ_CP060782.1"/>
</dbReference>
<organism evidence="2 3">
    <name type="scientific">Sphingomonas sediminicola</name>
    <dbReference type="NCBI Taxonomy" id="386874"/>
    <lineage>
        <taxon>Bacteria</taxon>
        <taxon>Pseudomonadati</taxon>
        <taxon>Pseudomonadota</taxon>
        <taxon>Alphaproteobacteria</taxon>
        <taxon>Sphingomonadales</taxon>
        <taxon>Sphingomonadaceae</taxon>
        <taxon>Sphingomonas</taxon>
    </lineage>
</organism>
<evidence type="ECO:0000313" key="2">
    <source>
        <dbReference type="EMBL" id="QNP46199.1"/>
    </source>
</evidence>
<proteinExistence type="predicted"/>
<feature type="transmembrane region" description="Helical" evidence="1">
    <location>
        <begin position="115"/>
        <end position="135"/>
    </location>
</feature>
<keyword evidence="1" id="KW-0472">Membrane</keyword>
<keyword evidence="1" id="KW-0812">Transmembrane</keyword>
<keyword evidence="1" id="KW-1133">Transmembrane helix</keyword>
<gene>
    <name evidence="2" type="ORF">H9L14_02840</name>
</gene>
<accession>A0ABX6T9Z4</accession>
<evidence type="ECO:0000256" key="1">
    <source>
        <dbReference type="SAM" id="Phobius"/>
    </source>
</evidence>
<feature type="transmembrane region" description="Helical" evidence="1">
    <location>
        <begin position="62"/>
        <end position="84"/>
    </location>
</feature>
<dbReference type="EMBL" id="CP060782">
    <property type="protein sequence ID" value="QNP46199.1"/>
    <property type="molecule type" value="Genomic_DNA"/>
</dbReference>
<evidence type="ECO:0000313" key="3">
    <source>
        <dbReference type="Proteomes" id="UP000516105"/>
    </source>
</evidence>
<protein>
    <submittedName>
        <fullName evidence="2">Uncharacterized protein</fullName>
    </submittedName>
</protein>
<name>A0ABX6T9Z4_9SPHN</name>